<dbReference type="InterPro" id="IPR036179">
    <property type="entry name" value="Ig-like_dom_sf"/>
</dbReference>
<organism evidence="7 8">
    <name type="scientific">Orchesella dallaii</name>
    <dbReference type="NCBI Taxonomy" id="48710"/>
    <lineage>
        <taxon>Eukaryota</taxon>
        <taxon>Metazoa</taxon>
        <taxon>Ecdysozoa</taxon>
        <taxon>Arthropoda</taxon>
        <taxon>Hexapoda</taxon>
        <taxon>Collembola</taxon>
        <taxon>Entomobryomorpha</taxon>
        <taxon>Entomobryoidea</taxon>
        <taxon>Orchesellidae</taxon>
        <taxon>Orchesellinae</taxon>
        <taxon>Orchesella</taxon>
    </lineage>
</organism>
<protein>
    <recommendedName>
        <fullName evidence="9">Neural cell adhesion molecule 1</fullName>
    </recommendedName>
</protein>
<dbReference type="CDD" id="cd00063">
    <property type="entry name" value="FN3"/>
    <property type="match status" value="1"/>
</dbReference>
<dbReference type="PROSITE" id="PS01209">
    <property type="entry name" value="LDLRA_1"/>
    <property type="match status" value="1"/>
</dbReference>
<reference evidence="7 8" key="1">
    <citation type="submission" date="2024-08" db="EMBL/GenBank/DDBJ databases">
        <authorList>
            <person name="Cucini C."/>
            <person name="Frati F."/>
        </authorList>
    </citation>
    <scope>NUCLEOTIDE SEQUENCE [LARGE SCALE GENOMIC DNA]</scope>
</reference>
<keyword evidence="2" id="KW-1015">Disulfide bond</keyword>
<feature type="domain" description="Ig-like" evidence="5">
    <location>
        <begin position="242"/>
        <end position="338"/>
    </location>
</feature>
<evidence type="ECO:0000259" key="6">
    <source>
        <dbReference type="PROSITE" id="PS50853"/>
    </source>
</evidence>
<keyword evidence="3" id="KW-0393">Immunoglobulin domain</keyword>
<dbReference type="Pfam" id="PF07679">
    <property type="entry name" value="I-set"/>
    <property type="match status" value="1"/>
</dbReference>
<evidence type="ECO:0000256" key="2">
    <source>
        <dbReference type="ARBA" id="ARBA00023157"/>
    </source>
</evidence>
<comment type="caution">
    <text evidence="7">The sequence shown here is derived from an EMBL/GenBank/DDBJ whole genome shotgun (WGS) entry which is preliminary data.</text>
</comment>
<name>A0ABP1QD71_9HEXA</name>
<accession>A0ABP1QD71</accession>
<evidence type="ECO:0008006" key="9">
    <source>
        <dbReference type="Google" id="ProtNLM"/>
    </source>
</evidence>
<dbReference type="InterPro" id="IPR036116">
    <property type="entry name" value="FN3_sf"/>
</dbReference>
<dbReference type="SMART" id="SM00192">
    <property type="entry name" value="LDLa"/>
    <property type="match status" value="1"/>
</dbReference>
<dbReference type="SUPFAM" id="SSF57424">
    <property type="entry name" value="LDL receptor-like module"/>
    <property type="match status" value="1"/>
</dbReference>
<evidence type="ECO:0000256" key="3">
    <source>
        <dbReference type="ARBA" id="ARBA00023319"/>
    </source>
</evidence>
<proteinExistence type="predicted"/>
<keyword evidence="8" id="KW-1185">Reference proteome</keyword>
<dbReference type="InterPro" id="IPR007110">
    <property type="entry name" value="Ig-like_dom"/>
</dbReference>
<dbReference type="InterPro" id="IPR013783">
    <property type="entry name" value="Ig-like_fold"/>
</dbReference>
<dbReference type="SUPFAM" id="SSF48726">
    <property type="entry name" value="Immunoglobulin"/>
    <property type="match status" value="2"/>
</dbReference>
<feature type="domain" description="Ig-like" evidence="5">
    <location>
        <begin position="147"/>
        <end position="233"/>
    </location>
</feature>
<dbReference type="PROSITE" id="PS50835">
    <property type="entry name" value="IG_LIKE"/>
    <property type="match status" value="2"/>
</dbReference>
<keyword evidence="1" id="KW-0677">Repeat</keyword>
<dbReference type="Gene3D" id="4.10.400.10">
    <property type="entry name" value="Low-density Lipoprotein Receptor"/>
    <property type="match status" value="1"/>
</dbReference>
<dbReference type="PROSITE" id="PS50068">
    <property type="entry name" value="LDLRA_2"/>
    <property type="match status" value="1"/>
</dbReference>
<evidence type="ECO:0000256" key="4">
    <source>
        <dbReference type="PROSITE-ProRule" id="PRU00124"/>
    </source>
</evidence>
<dbReference type="InterPro" id="IPR013098">
    <property type="entry name" value="Ig_I-set"/>
</dbReference>
<dbReference type="InterPro" id="IPR023415">
    <property type="entry name" value="LDLR_class-A_CS"/>
</dbReference>
<feature type="domain" description="Fibronectin type-III" evidence="6">
    <location>
        <begin position="354"/>
        <end position="449"/>
    </location>
</feature>
<sequence>MRQKLVISKPIRLGLGAFVLIVLSTNNAILVQGEAQPEPLRNPEKMITLTPGSGVRLSLTPSEKSVKKFVGDTYVVSCLNGAGDTEWLTPNGYRVNGTKPSRIRQQPRRGGGGIDLFLQKVMLDDAGTYVCKSKGINVSFSLMVVKPIAFDNKLAYQTALEGSNYTVKCAAQGQSGVPKMYWKVDHKSPQGPKFKVIKDGLMIYNVTKEDAKKTYVCHAMDIDSPMPDAKLMNIALHVTRVPSRIIDSETILERWAILGEWANLTCKIDADPIPHFEWFGPSMQKVNSSDHVKLKQDINGSQFTSMLQVLMSGDSSFGNYTCKAGNDMGSVEIRYNLKKTEKPSTPFLEIDSVSPKDARIRVQRYKPLPGEESPSPVPTRDLPIIDYLVESKLAHDSNWYPARFSTYEQGFVLPGLLPGTTYHIRAALKNAAAVGQFSPPIQIITTDTSLTTTTKAPVFDEPERLQPRQKPCPPSLFQCKTSRECISYAAKCNGKIECIDASDEEDEMCREALATTVPSSIELLDPVTDASRSLASLASRSSLFAPPAHPPSQTASRRHFFISSPNSLSSGIPPKIKMPSPKDILYATPSSNSYNTIKTNNFNYDPNSITSDILESATARTPRSDLSDVHIDRPVQVSATNETSVSTTVTDGTKTTKTMNVAQTVAQTVSVKGTTKIITTKKEQIITEKIEIDEL</sequence>
<dbReference type="EMBL" id="CAXLJM020000024">
    <property type="protein sequence ID" value="CAL8091466.1"/>
    <property type="molecule type" value="Genomic_DNA"/>
</dbReference>
<dbReference type="SUPFAM" id="SSF49265">
    <property type="entry name" value="Fibronectin type III"/>
    <property type="match status" value="1"/>
</dbReference>
<dbReference type="Proteomes" id="UP001642540">
    <property type="component" value="Unassembled WGS sequence"/>
</dbReference>
<dbReference type="Gene3D" id="2.60.40.10">
    <property type="entry name" value="Immunoglobulins"/>
    <property type="match status" value="4"/>
</dbReference>
<evidence type="ECO:0000313" key="7">
    <source>
        <dbReference type="EMBL" id="CAL8091466.1"/>
    </source>
</evidence>
<dbReference type="InterPro" id="IPR003961">
    <property type="entry name" value="FN3_dom"/>
</dbReference>
<dbReference type="InterPro" id="IPR003599">
    <property type="entry name" value="Ig_sub"/>
</dbReference>
<dbReference type="Pfam" id="PF00057">
    <property type="entry name" value="Ldl_recept_a"/>
    <property type="match status" value="1"/>
</dbReference>
<dbReference type="InterPro" id="IPR036055">
    <property type="entry name" value="LDL_receptor-like_sf"/>
</dbReference>
<evidence type="ECO:0000259" key="5">
    <source>
        <dbReference type="PROSITE" id="PS50835"/>
    </source>
</evidence>
<dbReference type="PROSITE" id="PS50853">
    <property type="entry name" value="FN3"/>
    <property type="match status" value="1"/>
</dbReference>
<dbReference type="SMART" id="SM00409">
    <property type="entry name" value="IG"/>
    <property type="match status" value="3"/>
</dbReference>
<gene>
    <name evidence="7" type="ORF">ODALV1_LOCUS7942</name>
</gene>
<comment type="caution">
    <text evidence="4">Lacks conserved residue(s) required for the propagation of feature annotation.</text>
</comment>
<evidence type="ECO:0000256" key="1">
    <source>
        <dbReference type="ARBA" id="ARBA00022737"/>
    </source>
</evidence>
<dbReference type="CDD" id="cd00112">
    <property type="entry name" value="LDLa"/>
    <property type="match status" value="1"/>
</dbReference>
<dbReference type="InterPro" id="IPR002172">
    <property type="entry name" value="LDrepeatLR_classA_rpt"/>
</dbReference>
<dbReference type="InterPro" id="IPR050958">
    <property type="entry name" value="Cell_Adh-Cytoskel_Orgn"/>
</dbReference>
<dbReference type="PANTHER" id="PTHR45080">
    <property type="entry name" value="CONTACTIN 5"/>
    <property type="match status" value="1"/>
</dbReference>
<dbReference type="PANTHER" id="PTHR45080:SF27">
    <property type="entry name" value="NEURAL CELL ADHESION MOLECULE 1-LIKE"/>
    <property type="match status" value="1"/>
</dbReference>
<evidence type="ECO:0000313" key="8">
    <source>
        <dbReference type="Proteomes" id="UP001642540"/>
    </source>
</evidence>